<proteinExistence type="inferred from homology"/>
<keyword evidence="4" id="KW-0560">Oxidoreductase</keyword>
<evidence type="ECO:0000313" key="8">
    <source>
        <dbReference type="EMBL" id="RKP00884.1"/>
    </source>
</evidence>
<keyword evidence="2 5" id="KW-0479">Metal-binding</keyword>
<evidence type="ECO:0000256" key="4">
    <source>
        <dbReference type="ARBA" id="ARBA00023002"/>
    </source>
</evidence>
<dbReference type="AlphaFoldDB" id="A0A4P9X6R0"/>
<dbReference type="Gene3D" id="3.40.50.720">
    <property type="entry name" value="NAD(P)-binding Rossmann-like Domain"/>
    <property type="match status" value="1"/>
</dbReference>
<dbReference type="PROSITE" id="PS00059">
    <property type="entry name" value="ADH_ZINC"/>
    <property type="match status" value="1"/>
</dbReference>
<evidence type="ECO:0000256" key="2">
    <source>
        <dbReference type="ARBA" id="ARBA00022723"/>
    </source>
</evidence>
<dbReference type="InterPro" id="IPR036291">
    <property type="entry name" value="NAD(P)-bd_dom_sf"/>
</dbReference>
<evidence type="ECO:0000256" key="5">
    <source>
        <dbReference type="RuleBase" id="RU361277"/>
    </source>
</evidence>
<dbReference type="Pfam" id="PF08240">
    <property type="entry name" value="ADH_N"/>
    <property type="match status" value="1"/>
</dbReference>
<dbReference type="OrthoDB" id="1879366at2759"/>
<dbReference type="Gene3D" id="3.90.180.10">
    <property type="entry name" value="Medium-chain alcohol dehydrogenases, catalytic domain"/>
    <property type="match status" value="1"/>
</dbReference>
<keyword evidence="3 5" id="KW-0862">Zinc</keyword>
<dbReference type="EMBL" id="ML014194">
    <property type="protein sequence ID" value="RKP00884.1"/>
    <property type="molecule type" value="Genomic_DNA"/>
</dbReference>
<evidence type="ECO:0008006" key="10">
    <source>
        <dbReference type="Google" id="ProtNLM"/>
    </source>
</evidence>
<dbReference type="InterPro" id="IPR013154">
    <property type="entry name" value="ADH-like_N"/>
</dbReference>
<dbReference type="InterPro" id="IPR047109">
    <property type="entry name" value="CAD-like"/>
</dbReference>
<accession>A0A4P9X6R0</accession>
<dbReference type="FunFam" id="3.40.50.720:FF:000022">
    <property type="entry name" value="Cinnamyl alcohol dehydrogenase"/>
    <property type="match status" value="1"/>
</dbReference>
<feature type="domain" description="Alcohol dehydrogenase-like C-terminal" evidence="6">
    <location>
        <begin position="203"/>
        <end position="329"/>
    </location>
</feature>
<dbReference type="PANTHER" id="PTHR42683">
    <property type="entry name" value="ALDEHYDE REDUCTASE"/>
    <property type="match status" value="1"/>
</dbReference>
<reference evidence="9" key="1">
    <citation type="journal article" date="2018" name="Nat. Microbiol.">
        <title>Leveraging single-cell genomics to expand the fungal tree of life.</title>
        <authorList>
            <person name="Ahrendt S.R."/>
            <person name="Quandt C.A."/>
            <person name="Ciobanu D."/>
            <person name="Clum A."/>
            <person name="Salamov A."/>
            <person name="Andreopoulos B."/>
            <person name="Cheng J.F."/>
            <person name="Woyke T."/>
            <person name="Pelin A."/>
            <person name="Henrissat B."/>
            <person name="Reynolds N.K."/>
            <person name="Benny G.L."/>
            <person name="Smith M.E."/>
            <person name="James T.Y."/>
            <person name="Grigoriev I.V."/>
        </authorList>
    </citation>
    <scope>NUCLEOTIDE SEQUENCE [LARGE SCALE GENOMIC DNA]</scope>
    <source>
        <strain evidence="9">ATCC 52028</strain>
    </source>
</reference>
<comment type="cofactor">
    <cofactor evidence="1 5">
        <name>Zn(2+)</name>
        <dbReference type="ChEBI" id="CHEBI:29105"/>
    </cofactor>
</comment>
<dbReference type="InterPro" id="IPR011032">
    <property type="entry name" value="GroES-like_sf"/>
</dbReference>
<feature type="domain" description="Alcohol dehydrogenase-like N-terminal" evidence="7">
    <location>
        <begin position="34"/>
        <end position="164"/>
    </location>
</feature>
<evidence type="ECO:0000259" key="6">
    <source>
        <dbReference type="Pfam" id="PF00107"/>
    </source>
</evidence>
<keyword evidence="9" id="KW-1185">Reference proteome</keyword>
<dbReference type="STRING" id="1555241.A0A4P9X6R0"/>
<gene>
    <name evidence="8" type="ORF">CXG81DRAFT_26423</name>
</gene>
<evidence type="ECO:0000256" key="1">
    <source>
        <dbReference type="ARBA" id="ARBA00001947"/>
    </source>
</evidence>
<evidence type="ECO:0000259" key="7">
    <source>
        <dbReference type="Pfam" id="PF08240"/>
    </source>
</evidence>
<name>A0A4P9X6R0_9FUNG</name>
<dbReference type="GO" id="GO:0008270">
    <property type="term" value="F:zinc ion binding"/>
    <property type="evidence" value="ECO:0007669"/>
    <property type="project" value="InterPro"/>
</dbReference>
<sequence>MADTAVEFSGWAAKKNWGPETPLEKWSYNPPKLGPNDVTIAIDYCGICGSDLHTILPGEKGGWSTQSREEMDPVIAGHEIVGKVVEVGSQVKDHHVGDIVGVGPQVRSCLECDMCTSNRGNLCSKRTSTYNAKYHDMPGYKLCTQGGYADKIRVHEHWVLPIPKGLDPKVVGPLMCAGVTTYAPLKRFNIGPGKSVGVVGIGGLGHLALQWARAMKADHVVAISHSDKKKDAAQKFGATDYCDSSKPESMDRWKGKLDLVLITSFGNDTEWTPIIDLTKYDGGITCFLAIPSEPLKNIKAITMCQSQRMITGSFIGDPAVTAEMLRFAEEHKIAPQIEVHPMRHVNEVLKMQDDGKARFRYVLDNHA</sequence>
<comment type="similarity">
    <text evidence="5">Belongs to the zinc-containing alcohol dehydrogenase family.</text>
</comment>
<dbReference type="CDD" id="cd05283">
    <property type="entry name" value="CAD1"/>
    <property type="match status" value="1"/>
</dbReference>
<dbReference type="InterPro" id="IPR002328">
    <property type="entry name" value="ADH_Zn_CS"/>
</dbReference>
<dbReference type="SUPFAM" id="SSF51735">
    <property type="entry name" value="NAD(P)-binding Rossmann-fold domains"/>
    <property type="match status" value="1"/>
</dbReference>
<dbReference type="SUPFAM" id="SSF50129">
    <property type="entry name" value="GroES-like"/>
    <property type="match status" value="1"/>
</dbReference>
<organism evidence="8 9">
    <name type="scientific">Caulochytrium protostelioides</name>
    <dbReference type="NCBI Taxonomy" id="1555241"/>
    <lineage>
        <taxon>Eukaryota</taxon>
        <taxon>Fungi</taxon>
        <taxon>Fungi incertae sedis</taxon>
        <taxon>Chytridiomycota</taxon>
        <taxon>Chytridiomycota incertae sedis</taxon>
        <taxon>Chytridiomycetes</taxon>
        <taxon>Caulochytriales</taxon>
        <taxon>Caulochytriaceae</taxon>
        <taxon>Caulochytrium</taxon>
    </lineage>
</organism>
<evidence type="ECO:0000256" key="3">
    <source>
        <dbReference type="ARBA" id="ARBA00022833"/>
    </source>
</evidence>
<dbReference type="InterPro" id="IPR013149">
    <property type="entry name" value="ADH-like_C"/>
</dbReference>
<evidence type="ECO:0000313" key="9">
    <source>
        <dbReference type="Proteomes" id="UP000274922"/>
    </source>
</evidence>
<dbReference type="Proteomes" id="UP000274922">
    <property type="component" value="Unassembled WGS sequence"/>
</dbReference>
<protein>
    <recommendedName>
        <fullName evidence="10">Enoyl reductase (ER) domain-containing protein</fullName>
    </recommendedName>
</protein>
<dbReference type="GO" id="GO:0016616">
    <property type="term" value="F:oxidoreductase activity, acting on the CH-OH group of donors, NAD or NADP as acceptor"/>
    <property type="evidence" value="ECO:0007669"/>
    <property type="project" value="InterPro"/>
</dbReference>
<dbReference type="Pfam" id="PF00107">
    <property type="entry name" value="ADH_zinc_N"/>
    <property type="match status" value="1"/>
</dbReference>